<dbReference type="EMBL" id="JAGGJA010000013">
    <property type="protein sequence ID" value="MCW9708460.1"/>
    <property type="molecule type" value="Genomic_DNA"/>
</dbReference>
<keyword evidence="3" id="KW-1185">Reference proteome</keyword>
<dbReference type="Gene3D" id="3.30.70.1290">
    <property type="entry name" value="Transposase IS200-like"/>
    <property type="match status" value="1"/>
</dbReference>
<organism evidence="2 3">
    <name type="scientific">Fodinibius salsisoli</name>
    <dbReference type="NCBI Taxonomy" id="2820877"/>
    <lineage>
        <taxon>Bacteria</taxon>
        <taxon>Pseudomonadati</taxon>
        <taxon>Balneolota</taxon>
        <taxon>Balneolia</taxon>
        <taxon>Balneolales</taxon>
        <taxon>Balneolaceae</taxon>
        <taxon>Fodinibius</taxon>
    </lineage>
</organism>
<reference evidence="2 3" key="1">
    <citation type="submission" date="2021-03" db="EMBL/GenBank/DDBJ databases">
        <title>Aliifodinibius sp. nov., a new bacterium isolated from saline soil.</title>
        <authorList>
            <person name="Galisteo C."/>
            <person name="De La Haba R."/>
            <person name="Sanchez-Porro C."/>
            <person name="Ventosa A."/>
        </authorList>
    </citation>
    <scope>NUCLEOTIDE SEQUENCE [LARGE SCALE GENOMIC DNA]</scope>
    <source>
        <strain evidence="2 3">1BSP15-2V2</strain>
    </source>
</reference>
<gene>
    <name evidence="2" type="ORF">J6I44_16480</name>
</gene>
<dbReference type="PANTHER" id="PTHR36966">
    <property type="entry name" value="REP-ASSOCIATED TYROSINE TRANSPOSASE"/>
    <property type="match status" value="1"/>
</dbReference>
<dbReference type="Pfam" id="PF01797">
    <property type="entry name" value="Y1_Tnp"/>
    <property type="match status" value="1"/>
</dbReference>
<sequence>MSFYKRKLPHWQPEGGEHFITIRLKGSLPGSAINRLKNLRRQLNNADDEINEGLEVLIQRKIFKKYEEFLDEGVTGPTWLRRKNIAAIVRDSLHFYDSQAYDLYAYCLMPNHVHVAFKHLDIQKEPDESRNDYPITKIMQSIKSYSALKCNKILNRKGTFWQPESYDRVIRDYEELENTIRYILNNPVKAGLVQKWERWPHNYCKSEFIKMFKTT</sequence>
<dbReference type="InterPro" id="IPR052715">
    <property type="entry name" value="RAYT_transposase"/>
</dbReference>
<dbReference type="InterPro" id="IPR002686">
    <property type="entry name" value="Transposase_17"/>
</dbReference>
<dbReference type="SMART" id="SM01321">
    <property type="entry name" value="Y1_Tnp"/>
    <property type="match status" value="1"/>
</dbReference>
<dbReference type="RefSeq" id="WP_265767244.1">
    <property type="nucleotide sequence ID" value="NZ_JAGGJA010000013.1"/>
</dbReference>
<evidence type="ECO:0000313" key="2">
    <source>
        <dbReference type="EMBL" id="MCW9708460.1"/>
    </source>
</evidence>
<protein>
    <submittedName>
        <fullName evidence="2">Transposase</fullName>
    </submittedName>
</protein>
<evidence type="ECO:0000259" key="1">
    <source>
        <dbReference type="SMART" id="SM01321"/>
    </source>
</evidence>
<name>A0ABT3PRH1_9BACT</name>
<evidence type="ECO:0000313" key="3">
    <source>
        <dbReference type="Proteomes" id="UP001207918"/>
    </source>
</evidence>
<dbReference type="Proteomes" id="UP001207918">
    <property type="component" value="Unassembled WGS sequence"/>
</dbReference>
<dbReference type="PANTHER" id="PTHR36966:SF1">
    <property type="entry name" value="REP-ASSOCIATED TYROSINE TRANSPOSASE"/>
    <property type="match status" value="1"/>
</dbReference>
<accession>A0ABT3PRH1</accession>
<dbReference type="InterPro" id="IPR036515">
    <property type="entry name" value="Transposase_17_sf"/>
</dbReference>
<comment type="caution">
    <text evidence="2">The sequence shown here is derived from an EMBL/GenBank/DDBJ whole genome shotgun (WGS) entry which is preliminary data.</text>
</comment>
<dbReference type="SUPFAM" id="SSF143422">
    <property type="entry name" value="Transposase IS200-like"/>
    <property type="match status" value="1"/>
</dbReference>
<proteinExistence type="predicted"/>
<feature type="domain" description="Transposase IS200-like" evidence="1">
    <location>
        <begin position="13"/>
        <end position="186"/>
    </location>
</feature>